<dbReference type="InterPro" id="IPR032557">
    <property type="entry name" value="DUF4935"/>
</dbReference>
<dbReference type="Pfam" id="PF16289">
    <property type="entry name" value="PIN_12"/>
    <property type="match status" value="1"/>
</dbReference>
<protein>
    <submittedName>
        <fullName evidence="2">PIN domain-containing protein</fullName>
    </submittedName>
</protein>
<keyword evidence="3" id="KW-1185">Reference proteome</keyword>
<sequence>MKPVVILDSNALYGAKPFTRADSAILLELARTDHIRLVIPDVVVHELSRQWVERVEENRSKAHSALGDLNETLQEGGLPALELAVPEVERRLFYEAAVSLLTRKGVEIPPCPDVPATDLLERDVATRKPFARNGKGFRDALIWENIRALCAGLEDLSTPVLFVSNNSGDFCDPEDRTALHPDLRAELAALERFEVVTFLKNVGTHEAIAPLAELLRVIEETFTAGHVERLVDDALADFTGYDLGPSDDRYSDYAPYSFRSSLKDAAFEAIMFDPSSIAFEVYRTGEVGEMAIRVTVDADCAIEGFVDKSMWDRDGYTYTEDWNRHTLRVGEERPARFTLSATFTAASIQQIRLSLDEIEEITLLTPLAADEEDDALFEAGWDDE</sequence>
<organism evidence="2 3">
    <name type="scientific">Microbacterium alkaliflavum</name>
    <dbReference type="NCBI Taxonomy" id="3248839"/>
    <lineage>
        <taxon>Bacteria</taxon>
        <taxon>Bacillati</taxon>
        <taxon>Actinomycetota</taxon>
        <taxon>Actinomycetes</taxon>
        <taxon>Micrococcales</taxon>
        <taxon>Microbacteriaceae</taxon>
        <taxon>Microbacterium</taxon>
    </lineage>
</organism>
<comment type="caution">
    <text evidence="2">The sequence shown here is derived from an EMBL/GenBank/DDBJ whole genome shotgun (WGS) entry which is preliminary data.</text>
</comment>
<reference evidence="2 3" key="1">
    <citation type="submission" date="2024-09" db="EMBL/GenBank/DDBJ databases">
        <authorList>
            <person name="Pan X."/>
        </authorList>
    </citation>
    <scope>NUCLEOTIDE SEQUENCE [LARGE SCALE GENOMIC DNA]</scope>
    <source>
        <strain evidence="2 3">B2969</strain>
    </source>
</reference>
<dbReference type="EMBL" id="JBIQWL010000018">
    <property type="protein sequence ID" value="MFH8253190.1"/>
    <property type="molecule type" value="Genomic_DNA"/>
</dbReference>
<name>A0ABW7QE81_9MICO</name>
<evidence type="ECO:0000313" key="2">
    <source>
        <dbReference type="EMBL" id="MFH8253190.1"/>
    </source>
</evidence>
<evidence type="ECO:0000259" key="1">
    <source>
        <dbReference type="Pfam" id="PF16289"/>
    </source>
</evidence>
<dbReference type="RefSeq" id="WP_397558616.1">
    <property type="nucleotide sequence ID" value="NZ_JBIQWL010000018.1"/>
</dbReference>
<proteinExistence type="predicted"/>
<accession>A0ABW7QE81</accession>
<dbReference type="Proteomes" id="UP001610861">
    <property type="component" value="Unassembled WGS sequence"/>
</dbReference>
<evidence type="ECO:0000313" key="3">
    <source>
        <dbReference type="Proteomes" id="UP001610861"/>
    </source>
</evidence>
<feature type="domain" description="DUF4935" evidence="1">
    <location>
        <begin position="5"/>
        <end position="170"/>
    </location>
</feature>
<gene>
    <name evidence="2" type="ORF">ACH3VR_22685</name>
</gene>